<dbReference type="InterPro" id="IPR000515">
    <property type="entry name" value="MetI-like"/>
</dbReference>
<keyword evidence="5 7" id="KW-1133">Transmembrane helix</keyword>
<dbReference type="PANTHER" id="PTHR30043:SF1">
    <property type="entry name" value="ABC TRANSPORT SYSTEM PERMEASE PROTEIN P69"/>
    <property type="match status" value="1"/>
</dbReference>
<evidence type="ECO:0000259" key="9">
    <source>
        <dbReference type="PROSITE" id="PS50928"/>
    </source>
</evidence>
<dbReference type="EMBL" id="JALPRK010000003">
    <property type="protein sequence ID" value="MCK8486458.1"/>
    <property type="molecule type" value="Genomic_DNA"/>
</dbReference>
<feature type="domain" description="ABC transmembrane type-1" evidence="9">
    <location>
        <begin position="100"/>
        <end position="283"/>
    </location>
</feature>
<feature type="transmembrane region" description="Helical" evidence="7">
    <location>
        <begin position="141"/>
        <end position="164"/>
    </location>
</feature>
<keyword evidence="4 7" id="KW-0812">Transmembrane</keyword>
<dbReference type="Pfam" id="PF00528">
    <property type="entry name" value="BPD_transp_1"/>
    <property type="match status" value="1"/>
</dbReference>
<reference evidence="10" key="1">
    <citation type="submission" date="2022-04" db="EMBL/GenBank/DDBJ databases">
        <authorList>
            <person name="Seo M.-J."/>
        </authorList>
    </citation>
    <scope>NUCLEOTIDE SEQUENCE</scope>
    <source>
        <strain evidence="10">MBLB2552</strain>
    </source>
</reference>
<dbReference type="Gene3D" id="1.10.3720.10">
    <property type="entry name" value="MetI-like"/>
    <property type="match status" value="1"/>
</dbReference>
<dbReference type="AlphaFoldDB" id="A0A9X1XZF9"/>
<evidence type="ECO:0000256" key="1">
    <source>
        <dbReference type="ARBA" id="ARBA00004651"/>
    </source>
</evidence>
<comment type="subcellular location">
    <subcellularLocation>
        <location evidence="1 7">Cell membrane</location>
        <topology evidence="1 7">Multi-pass membrane protein</topology>
    </subcellularLocation>
</comment>
<gene>
    <name evidence="10" type="primary">phnE</name>
    <name evidence="10" type="ORF">M0651_04635</name>
</gene>
<evidence type="ECO:0000256" key="5">
    <source>
        <dbReference type="ARBA" id="ARBA00022989"/>
    </source>
</evidence>
<proteinExistence type="inferred from homology"/>
<dbReference type="CDD" id="cd06261">
    <property type="entry name" value="TM_PBP2"/>
    <property type="match status" value="1"/>
</dbReference>
<dbReference type="RefSeq" id="WP_248550681.1">
    <property type="nucleotide sequence ID" value="NZ_JALPRK010000003.1"/>
</dbReference>
<protein>
    <submittedName>
        <fullName evidence="10">Phosphonate ABC transporter, permease protein PhnE</fullName>
    </submittedName>
</protein>
<evidence type="ECO:0000256" key="3">
    <source>
        <dbReference type="ARBA" id="ARBA00022475"/>
    </source>
</evidence>
<dbReference type="Proteomes" id="UP001139534">
    <property type="component" value="Unassembled WGS sequence"/>
</dbReference>
<dbReference type="PANTHER" id="PTHR30043">
    <property type="entry name" value="PHOSPHONATES TRANSPORT SYSTEM PERMEASE PROTEIN"/>
    <property type="match status" value="1"/>
</dbReference>
<comment type="similarity">
    <text evidence="7">Belongs to the binding-protein-dependent transport system permease family.</text>
</comment>
<feature type="compositionally biased region" description="Low complexity" evidence="8">
    <location>
        <begin position="8"/>
        <end position="22"/>
    </location>
</feature>
<feature type="transmembrane region" description="Helical" evidence="7">
    <location>
        <begin position="44"/>
        <end position="61"/>
    </location>
</feature>
<dbReference type="NCBIfam" id="TIGR01097">
    <property type="entry name" value="PhnE"/>
    <property type="match status" value="1"/>
</dbReference>
<sequence length="291" mass="31659">MNTNPRPNAKSNAQANANKSANLSVNPPGQAGLNRDRPQAPGKLKHYLTAVIILLLLWGSSVDTEASLGKLIQGSPNMLDLLREMFPPKWSYFDNIVPAMLETIRMALIGTTFGAIFAVPVALLCASNLSRSAWIYQPVRFLLNLVRTIPDLLLAAIFVAIFGLGPLPGMMALTVFSFGLIAKLTYEALETIDRGPLEAMTSVGASSVQRIVFGVVPQIQAHFISYVLYTFEINVRAAAVLGLVGAGGIGHYYEVTLGFLEYDKTCMIILFTLAVVLLIDYVSTKLREKLL</sequence>
<dbReference type="PROSITE" id="PS50928">
    <property type="entry name" value="ABC_TM1"/>
    <property type="match status" value="1"/>
</dbReference>
<evidence type="ECO:0000313" key="11">
    <source>
        <dbReference type="Proteomes" id="UP001139534"/>
    </source>
</evidence>
<dbReference type="GO" id="GO:0015416">
    <property type="term" value="F:ABC-type phosphonate transporter activity"/>
    <property type="evidence" value="ECO:0007669"/>
    <property type="project" value="InterPro"/>
</dbReference>
<dbReference type="GO" id="GO:0005886">
    <property type="term" value="C:plasma membrane"/>
    <property type="evidence" value="ECO:0007669"/>
    <property type="project" value="UniProtKB-SubCell"/>
</dbReference>
<evidence type="ECO:0000256" key="4">
    <source>
        <dbReference type="ARBA" id="ARBA00022692"/>
    </source>
</evidence>
<name>A0A9X1XZF9_9BACL</name>
<keyword evidence="2 7" id="KW-0813">Transport</keyword>
<feature type="transmembrane region" description="Helical" evidence="7">
    <location>
        <begin position="265"/>
        <end position="283"/>
    </location>
</feature>
<dbReference type="SUPFAM" id="SSF161098">
    <property type="entry name" value="MetI-like"/>
    <property type="match status" value="1"/>
</dbReference>
<evidence type="ECO:0000256" key="6">
    <source>
        <dbReference type="ARBA" id="ARBA00023136"/>
    </source>
</evidence>
<dbReference type="InterPro" id="IPR005769">
    <property type="entry name" value="PhnE/PtxC"/>
</dbReference>
<comment type="caution">
    <text evidence="10">The sequence shown here is derived from an EMBL/GenBank/DDBJ whole genome shotgun (WGS) entry which is preliminary data.</text>
</comment>
<keyword evidence="3" id="KW-1003">Cell membrane</keyword>
<feature type="transmembrane region" description="Helical" evidence="7">
    <location>
        <begin position="235"/>
        <end position="253"/>
    </location>
</feature>
<evidence type="ECO:0000256" key="8">
    <source>
        <dbReference type="SAM" id="MobiDB-lite"/>
    </source>
</evidence>
<feature type="region of interest" description="Disordered" evidence="8">
    <location>
        <begin position="1"/>
        <end position="38"/>
    </location>
</feature>
<organism evidence="10 11">
    <name type="scientific">Paenibacillus mellifer</name>
    <dbReference type="NCBI Taxonomy" id="2937794"/>
    <lineage>
        <taxon>Bacteria</taxon>
        <taxon>Bacillati</taxon>
        <taxon>Bacillota</taxon>
        <taxon>Bacilli</taxon>
        <taxon>Bacillales</taxon>
        <taxon>Paenibacillaceae</taxon>
        <taxon>Paenibacillus</taxon>
    </lineage>
</organism>
<feature type="transmembrane region" description="Helical" evidence="7">
    <location>
        <begin position="107"/>
        <end position="129"/>
    </location>
</feature>
<keyword evidence="6 7" id="KW-0472">Membrane</keyword>
<evidence type="ECO:0000313" key="10">
    <source>
        <dbReference type="EMBL" id="MCK8486458.1"/>
    </source>
</evidence>
<accession>A0A9X1XZF9</accession>
<keyword evidence="11" id="KW-1185">Reference proteome</keyword>
<evidence type="ECO:0000256" key="2">
    <source>
        <dbReference type="ARBA" id="ARBA00022448"/>
    </source>
</evidence>
<dbReference type="InterPro" id="IPR035906">
    <property type="entry name" value="MetI-like_sf"/>
</dbReference>
<evidence type="ECO:0000256" key="7">
    <source>
        <dbReference type="RuleBase" id="RU363032"/>
    </source>
</evidence>